<keyword evidence="6" id="KW-0812">Transmembrane</keyword>
<dbReference type="EMBL" id="KE123587">
    <property type="protein sequence ID" value="EUR79061.1"/>
    <property type="molecule type" value="Genomic_DNA"/>
</dbReference>
<dbReference type="OrthoDB" id="371463at2759"/>
<evidence type="ECO:0000256" key="3">
    <source>
        <dbReference type="ARBA" id="ARBA00022448"/>
    </source>
</evidence>
<keyword evidence="3" id="KW-0813">Transport</keyword>
<organism evidence="8 9">
    <name type="scientific">Plasmodium falciparum (isolate 7G8)</name>
    <dbReference type="NCBI Taxonomy" id="57266"/>
    <lineage>
        <taxon>Eukaryota</taxon>
        <taxon>Sar</taxon>
        <taxon>Alveolata</taxon>
        <taxon>Apicomplexa</taxon>
        <taxon>Aconoidasida</taxon>
        <taxon>Haemosporida</taxon>
        <taxon>Plasmodiidae</taxon>
        <taxon>Plasmodium</taxon>
        <taxon>Plasmodium (Laverania)</taxon>
    </lineage>
</organism>
<evidence type="ECO:0000256" key="5">
    <source>
        <dbReference type="ARBA" id="ARBA00023136"/>
    </source>
</evidence>
<feature type="transmembrane region" description="Helical" evidence="6">
    <location>
        <begin position="83"/>
        <end position="103"/>
    </location>
</feature>
<reference evidence="9" key="1">
    <citation type="submission" date="2007-11" db="EMBL/GenBank/DDBJ databases">
        <authorList>
            <consortium name="The Broad Institute Genome Sequencing Platform"/>
            <person name="Volkman S.K."/>
            <person name="Daily J.P."/>
            <person name="Sarr O."/>
            <person name="Ndiaye D."/>
            <person name="Ndir O."/>
            <person name="Mboup S."/>
            <person name="Lukens A."/>
            <person name="Stange-Thomann N."/>
            <person name="Mauceli E."/>
            <person name="Gnerre S."/>
            <person name="Jaffe D."/>
            <person name="Zainoun J."/>
            <person name="Wiegand R.C."/>
            <person name="Birren B."/>
            <person name="Galagan J."/>
            <person name="Lander E."/>
            <person name="Wirth D.F."/>
        </authorList>
    </citation>
    <scope>NUCLEOTIDE SEQUENCE [LARGE SCALE GENOMIC DNA]</scope>
    <source>
        <strain evidence="9">7G8</strain>
    </source>
</reference>
<comment type="similarity">
    <text evidence="2">Belongs to the adaptor complexes small subunit family.</text>
</comment>
<comment type="subcellular location">
    <subcellularLocation>
        <location evidence="1">Endomembrane system</location>
    </subcellularLocation>
</comment>
<reference evidence="8 9" key="2">
    <citation type="submission" date="2013-02" db="EMBL/GenBank/DDBJ databases">
        <title>The Genome Sequence of Plasmodium falciparum 7G8.</title>
        <authorList>
            <consortium name="The Broad Institute Genome Sequencing Platform"/>
            <consortium name="The Broad Institute Genome Sequencing Center for Infectious Disease"/>
            <person name="Neafsey D."/>
            <person name="Cheeseman I."/>
            <person name="Volkman S."/>
            <person name="Adams J."/>
            <person name="Walker B."/>
            <person name="Young S.K."/>
            <person name="Zeng Q."/>
            <person name="Gargeya S."/>
            <person name="Fitzgerald M."/>
            <person name="Haas B."/>
            <person name="Abouelleil A."/>
            <person name="Alvarado L."/>
            <person name="Arachchi H.M."/>
            <person name="Berlin A.M."/>
            <person name="Chapman S.B."/>
            <person name="Dewar J."/>
            <person name="Goldberg J."/>
            <person name="Griggs A."/>
            <person name="Gujja S."/>
            <person name="Hansen M."/>
            <person name="Howarth C."/>
            <person name="Imamovic A."/>
            <person name="Larimer J."/>
            <person name="McCowan C."/>
            <person name="Murphy C."/>
            <person name="Neiman D."/>
            <person name="Pearson M."/>
            <person name="Priest M."/>
            <person name="Roberts A."/>
            <person name="Saif S."/>
            <person name="Shea T."/>
            <person name="Sisk P."/>
            <person name="Sykes S."/>
            <person name="Wortman J."/>
            <person name="Nusbaum C."/>
            <person name="Birren B."/>
        </authorList>
    </citation>
    <scope>NUCLEOTIDE SEQUENCE [LARGE SCALE GENOMIC DNA]</scope>
    <source>
        <strain evidence="8 9">7G8</strain>
    </source>
</reference>
<evidence type="ECO:0000313" key="8">
    <source>
        <dbReference type="EMBL" id="EUR79061.1"/>
    </source>
</evidence>
<proteinExistence type="inferred from homology"/>
<dbReference type="SUPFAM" id="SSF64356">
    <property type="entry name" value="SNARE-like"/>
    <property type="match status" value="1"/>
</dbReference>
<sequence length="121" mass="15016">MIKKKMFFFLFTGHKNVYIIYIYIYIYISLYMYIFLFYCFIFSGLYFVVCIENENELYILEFIHFMAQLLDTFFTNVCELDLLFNFHFLYYFFDNIILGGYIYEINRNIILDKINKIKKLI</sequence>
<keyword evidence="5 6" id="KW-0472">Membrane</keyword>
<dbReference type="Proteomes" id="UP000030688">
    <property type="component" value="Unassembled WGS sequence"/>
</dbReference>
<dbReference type="Pfam" id="PF01217">
    <property type="entry name" value="Clat_adaptor_s"/>
    <property type="match status" value="1"/>
</dbReference>
<dbReference type="InterPro" id="IPR011012">
    <property type="entry name" value="Longin-like_dom_sf"/>
</dbReference>
<evidence type="ECO:0000256" key="1">
    <source>
        <dbReference type="ARBA" id="ARBA00004308"/>
    </source>
</evidence>
<dbReference type="GO" id="GO:0012505">
    <property type="term" value="C:endomembrane system"/>
    <property type="evidence" value="ECO:0007669"/>
    <property type="project" value="UniProtKB-SubCell"/>
</dbReference>
<feature type="transmembrane region" description="Helical" evidence="6">
    <location>
        <begin position="30"/>
        <end position="51"/>
    </location>
</feature>
<dbReference type="Gene3D" id="3.30.450.60">
    <property type="match status" value="1"/>
</dbReference>
<dbReference type="AlphaFoldDB" id="W7F722"/>
<evidence type="ECO:0000256" key="6">
    <source>
        <dbReference type="SAM" id="Phobius"/>
    </source>
</evidence>
<evidence type="ECO:0000256" key="2">
    <source>
        <dbReference type="ARBA" id="ARBA00006972"/>
    </source>
</evidence>
<dbReference type="PANTHER" id="PTHR11753">
    <property type="entry name" value="ADAPTOR COMPLEXES SMALL SUBUNIT FAMILY"/>
    <property type="match status" value="1"/>
</dbReference>
<dbReference type="GO" id="GO:0015031">
    <property type="term" value="P:protein transport"/>
    <property type="evidence" value="ECO:0007669"/>
    <property type="project" value="UniProtKB-KW"/>
</dbReference>
<accession>W7F722</accession>
<evidence type="ECO:0000313" key="9">
    <source>
        <dbReference type="Proteomes" id="UP000030688"/>
    </source>
</evidence>
<protein>
    <recommendedName>
        <fullName evidence="7">AP complex mu/sigma subunit domain-containing protein</fullName>
    </recommendedName>
</protein>
<keyword evidence="4" id="KW-0653">Protein transport</keyword>
<keyword evidence="6" id="KW-1133">Transmembrane helix</keyword>
<gene>
    <name evidence="8" type="ORF">PFBG_00551</name>
</gene>
<evidence type="ECO:0000259" key="7">
    <source>
        <dbReference type="Pfam" id="PF01217"/>
    </source>
</evidence>
<dbReference type="InterPro" id="IPR016635">
    <property type="entry name" value="AP_complex_ssu"/>
</dbReference>
<feature type="domain" description="AP complex mu/sigma subunit" evidence="7">
    <location>
        <begin position="43"/>
        <end position="119"/>
    </location>
</feature>
<dbReference type="InterPro" id="IPR022775">
    <property type="entry name" value="AP_mu_sigma_su"/>
</dbReference>
<evidence type="ECO:0000256" key="4">
    <source>
        <dbReference type="ARBA" id="ARBA00022927"/>
    </source>
</evidence>
<name>W7F722_PLAF8</name>